<accession>A0A0A9E073</accession>
<dbReference type="AlphaFoldDB" id="A0A0A9E073"/>
<reference evidence="1" key="2">
    <citation type="journal article" date="2015" name="Data Brief">
        <title>Shoot transcriptome of the giant reed, Arundo donax.</title>
        <authorList>
            <person name="Barrero R.A."/>
            <person name="Guerrero F.D."/>
            <person name="Moolhuijzen P."/>
            <person name="Goolsby J.A."/>
            <person name="Tidwell J."/>
            <person name="Bellgard S.E."/>
            <person name="Bellgard M.I."/>
        </authorList>
    </citation>
    <scope>NUCLEOTIDE SEQUENCE</scope>
    <source>
        <tissue evidence="1">Shoot tissue taken approximately 20 cm above the soil surface</tissue>
    </source>
</reference>
<sequence length="46" mass="5230">MRSPISSGMIANQLFFQHLSMCIKLIDCKITSQQFVSNIINSRVDN</sequence>
<protein>
    <submittedName>
        <fullName evidence="1">Uncharacterized protein</fullName>
    </submittedName>
</protein>
<proteinExistence type="predicted"/>
<organism evidence="1">
    <name type="scientific">Arundo donax</name>
    <name type="common">Giant reed</name>
    <name type="synonym">Donax arundinaceus</name>
    <dbReference type="NCBI Taxonomy" id="35708"/>
    <lineage>
        <taxon>Eukaryota</taxon>
        <taxon>Viridiplantae</taxon>
        <taxon>Streptophyta</taxon>
        <taxon>Embryophyta</taxon>
        <taxon>Tracheophyta</taxon>
        <taxon>Spermatophyta</taxon>
        <taxon>Magnoliopsida</taxon>
        <taxon>Liliopsida</taxon>
        <taxon>Poales</taxon>
        <taxon>Poaceae</taxon>
        <taxon>PACMAD clade</taxon>
        <taxon>Arundinoideae</taxon>
        <taxon>Arundineae</taxon>
        <taxon>Arundo</taxon>
    </lineage>
</organism>
<evidence type="ECO:0000313" key="1">
    <source>
        <dbReference type="EMBL" id="JAD91325.1"/>
    </source>
</evidence>
<name>A0A0A9E073_ARUDO</name>
<dbReference type="EMBL" id="GBRH01206570">
    <property type="protein sequence ID" value="JAD91325.1"/>
    <property type="molecule type" value="Transcribed_RNA"/>
</dbReference>
<reference evidence="1" key="1">
    <citation type="submission" date="2014-09" db="EMBL/GenBank/DDBJ databases">
        <authorList>
            <person name="Magalhaes I.L.F."/>
            <person name="Oliveira U."/>
            <person name="Santos F.R."/>
            <person name="Vidigal T.H.D.A."/>
            <person name="Brescovit A.D."/>
            <person name="Santos A.J."/>
        </authorList>
    </citation>
    <scope>NUCLEOTIDE SEQUENCE</scope>
    <source>
        <tissue evidence="1">Shoot tissue taken approximately 20 cm above the soil surface</tissue>
    </source>
</reference>